<dbReference type="Pfam" id="PF03880">
    <property type="entry name" value="DbpA"/>
    <property type="match status" value="1"/>
</dbReference>
<feature type="domain" description="DEAD box helicase DbpA/CsdA RNA-binding" evidence="1">
    <location>
        <begin position="1"/>
        <end position="64"/>
    </location>
</feature>
<evidence type="ECO:0000313" key="3">
    <source>
        <dbReference type="Proteomes" id="UP000004986"/>
    </source>
</evidence>
<evidence type="ECO:0000313" key="2">
    <source>
        <dbReference type="EMBL" id="EGH46850.1"/>
    </source>
</evidence>
<sequence>RKDKLRPGDILGALTGEAGIPGTQVGKIAIFDFQAYVAVERSMAKQALERLNNGKIKGKSLRVRIL</sequence>
<keyword evidence="2" id="KW-0547">Nucleotide-binding</keyword>
<dbReference type="GO" id="GO:0004386">
    <property type="term" value="F:helicase activity"/>
    <property type="evidence" value="ECO:0007669"/>
    <property type="project" value="UniProtKB-KW"/>
</dbReference>
<dbReference type="AlphaFoldDB" id="F3GIE7"/>
<keyword evidence="2" id="KW-0067">ATP-binding</keyword>
<keyword evidence="2" id="KW-0347">Helicase</keyword>
<keyword evidence="2" id="KW-0378">Hydrolase</keyword>
<organism evidence="2 3">
    <name type="scientific">Pseudomonas syringae pv. pisi str. 1704B</name>
    <dbReference type="NCBI Taxonomy" id="629263"/>
    <lineage>
        <taxon>Bacteria</taxon>
        <taxon>Pseudomonadati</taxon>
        <taxon>Pseudomonadota</taxon>
        <taxon>Gammaproteobacteria</taxon>
        <taxon>Pseudomonadales</taxon>
        <taxon>Pseudomonadaceae</taxon>
        <taxon>Pseudomonas</taxon>
        <taxon>Pseudomonas syringae</taxon>
    </lineage>
</organism>
<keyword evidence="3" id="KW-1185">Reference proteome</keyword>
<evidence type="ECO:0000259" key="1">
    <source>
        <dbReference type="Pfam" id="PF03880"/>
    </source>
</evidence>
<comment type="caution">
    <text evidence="2">The sequence shown here is derived from an EMBL/GenBank/DDBJ whole genome shotgun (WGS) entry which is preliminary data.</text>
</comment>
<dbReference type="InterPro" id="IPR005580">
    <property type="entry name" value="DbpA/CsdA_RNA-bd_dom"/>
</dbReference>
<dbReference type="Gene3D" id="3.30.70.330">
    <property type="match status" value="1"/>
</dbReference>
<dbReference type="EMBL" id="AEAI01001813">
    <property type="protein sequence ID" value="EGH46850.1"/>
    <property type="molecule type" value="Genomic_DNA"/>
</dbReference>
<reference evidence="2 3" key="1">
    <citation type="journal article" date="2011" name="PLoS Pathog.">
        <title>Dynamic evolution of pathogenicity revealed by sequencing and comparative genomics of 19 Pseudomonas syringae isolates.</title>
        <authorList>
            <person name="Baltrus D.A."/>
            <person name="Nishimura M.T."/>
            <person name="Romanchuk A."/>
            <person name="Chang J.H."/>
            <person name="Mukhtar M.S."/>
            <person name="Cherkis K."/>
            <person name="Roach J."/>
            <person name="Grant S.R."/>
            <person name="Jones C.D."/>
            <person name="Dangl J.L."/>
        </authorList>
    </citation>
    <scope>NUCLEOTIDE SEQUENCE [LARGE SCALE GENOMIC DNA]</scope>
    <source>
        <strain evidence="2 3">1704B</strain>
    </source>
</reference>
<accession>F3GIE7</accession>
<name>F3GIE7_PSESJ</name>
<dbReference type="PATRIC" id="fig|629263.4.peg.5239"/>
<feature type="non-terminal residue" evidence="2">
    <location>
        <position position="1"/>
    </location>
</feature>
<proteinExistence type="predicted"/>
<dbReference type="Proteomes" id="UP000004986">
    <property type="component" value="Unassembled WGS sequence"/>
</dbReference>
<dbReference type="HOGENOM" id="CLU_2818732_0_0_6"/>
<protein>
    <submittedName>
        <fullName evidence="2">ATP-dependent RNA helicase DbpA</fullName>
    </submittedName>
</protein>
<gene>
    <name evidence="2" type="ORF">PSYPI_32968</name>
</gene>
<dbReference type="InterPro" id="IPR012677">
    <property type="entry name" value="Nucleotide-bd_a/b_plait_sf"/>
</dbReference>